<dbReference type="Proteomes" id="UP000074119">
    <property type="component" value="Chromosome"/>
</dbReference>
<dbReference type="AlphaFoldDB" id="A0A127M0W7"/>
<protein>
    <recommendedName>
        <fullName evidence="4">Phasin domain-containing protein</fullName>
    </recommendedName>
</protein>
<accession>A0A127M0W7</accession>
<keyword evidence="1" id="KW-0175">Coiled coil</keyword>
<proteinExistence type="predicted"/>
<name>A0A127M0W7_9GAMM</name>
<evidence type="ECO:0000313" key="2">
    <source>
        <dbReference type="EMBL" id="AMO66874.1"/>
    </source>
</evidence>
<dbReference type="RefSeq" id="WP_008253290.1">
    <property type="nucleotide sequence ID" value="NZ_CP014544.1"/>
</dbReference>
<reference evidence="2 3" key="1">
    <citation type="submission" date="2015-12" db="EMBL/GenBank/DDBJ databases">
        <authorList>
            <person name="Shamseldin A."/>
            <person name="Moawad H."/>
            <person name="Abd El-Rahim W.M."/>
            <person name="Sadowsky M.J."/>
        </authorList>
    </citation>
    <scope>NUCLEOTIDE SEQUENCE [LARGE SCALE GENOMIC DNA]</scope>
    <source>
        <strain evidence="2 3">SM2</strain>
    </source>
</reference>
<evidence type="ECO:0000256" key="1">
    <source>
        <dbReference type="SAM" id="Coils"/>
    </source>
</evidence>
<gene>
    <name evidence="2" type="ORF">AZF00_00530</name>
</gene>
<evidence type="ECO:0000313" key="3">
    <source>
        <dbReference type="Proteomes" id="UP000074119"/>
    </source>
</evidence>
<dbReference type="KEGG" id="zal:AZF00_00530"/>
<dbReference type="Gene3D" id="1.20.120.20">
    <property type="entry name" value="Apolipoprotein"/>
    <property type="match status" value="1"/>
</dbReference>
<evidence type="ECO:0008006" key="4">
    <source>
        <dbReference type="Google" id="ProtNLM"/>
    </source>
</evidence>
<dbReference type="STRING" id="1470434.AZF00_00530"/>
<organism evidence="2 3">
    <name type="scientific">Zhongshania aliphaticivorans</name>
    <dbReference type="NCBI Taxonomy" id="1470434"/>
    <lineage>
        <taxon>Bacteria</taxon>
        <taxon>Pseudomonadati</taxon>
        <taxon>Pseudomonadota</taxon>
        <taxon>Gammaproteobacteria</taxon>
        <taxon>Cellvibrionales</taxon>
        <taxon>Spongiibacteraceae</taxon>
        <taxon>Zhongshania</taxon>
    </lineage>
</organism>
<dbReference type="EMBL" id="CP014544">
    <property type="protein sequence ID" value="AMO66874.1"/>
    <property type="molecule type" value="Genomic_DNA"/>
</dbReference>
<sequence>MTEASKIEKANALAKEVFLANLGLAGIVFEQSQEVFKQTEAKIKETETKAKDAYSKRNEFFDSLVARGEKVQNDAVSKFESSKTQVTSKIESSKSQAIAKFNDTKAQAIAKFEELKSESNTAVEAQLKTLRDGFEKVKSKVSRSAAEATDVVAEATAS</sequence>
<feature type="coiled-coil region" evidence="1">
    <location>
        <begin position="29"/>
        <end position="56"/>
    </location>
</feature>